<evidence type="ECO:0000313" key="12">
    <source>
        <dbReference type="EMBL" id="KEP49934.1"/>
    </source>
</evidence>
<evidence type="ECO:0000256" key="3">
    <source>
        <dbReference type="ARBA" id="ARBA00010980"/>
    </source>
</evidence>
<keyword evidence="13" id="KW-1185">Reference proteome</keyword>
<feature type="signal peptide" evidence="10">
    <location>
        <begin position="1"/>
        <end position="19"/>
    </location>
</feature>
<proteinExistence type="inferred from homology"/>
<dbReference type="Proteomes" id="UP000027456">
    <property type="component" value="Unassembled WGS sequence"/>
</dbReference>
<evidence type="ECO:0000256" key="9">
    <source>
        <dbReference type="RuleBase" id="RU361173"/>
    </source>
</evidence>
<dbReference type="GO" id="GO:0046872">
    <property type="term" value="F:metal ion binding"/>
    <property type="evidence" value="ECO:0007669"/>
    <property type="project" value="UniProtKB-KW"/>
</dbReference>
<dbReference type="STRING" id="1423351.A0A074RST4"/>
<feature type="domain" description="Pectate lyase" evidence="11">
    <location>
        <begin position="47"/>
        <end position="258"/>
    </location>
</feature>
<comment type="subcellular location">
    <subcellularLocation>
        <location evidence="2 9">Secreted</location>
    </subcellularLocation>
</comment>
<dbReference type="PANTHER" id="PTHR31683:SF18">
    <property type="entry name" value="PECTATE LYASE 21-RELATED"/>
    <property type="match status" value="1"/>
</dbReference>
<evidence type="ECO:0000256" key="5">
    <source>
        <dbReference type="ARBA" id="ARBA00022525"/>
    </source>
</evidence>
<dbReference type="HOGENOM" id="CLU_021894_1_0_1"/>
<dbReference type="InterPro" id="IPR012334">
    <property type="entry name" value="Pectin_lyas_fold"/>
</dbReference>
<evidence type="ECO:0000256" key="2">
    <source>
        <dbReference type="ARBA" id="ARBA00004613"/>
    </source>
</evidence>
<dbReference type="InterPro" id="IPR045032">
    <property type="entry name" value="PEL"/>
</dbReference>
<dbReference type="EMBL" id="AZST01000306">
    <property type="protein sequence ID" value="KEP49934.1"/>
    <property type="molecule type" value="Genomic_DNA"/>
</dbReference>
<accession>A0A074RST4</accession>
<comment type="caution">
    <text evidence="12">The sequence shown here is derived from an EMBL/GenBank/DDBJ whole genome shotgun (WGS) entry which is preliminary data.</text>
</comment>
<dbReference type="SUPFAM" id="SSF51126">
    <property type="entry name" value="Pectin lyase-like"/>
    <property type="match status" value="1"/>
</dbReference>
<evidence type="ECO:0000256" key="1">
    <source>
        <dbReference type="ARBA" id="ARBA00000695"/>
    </source>
</evidence>
<comment type="catalytic activity">
    <reaction evidence="1">
        <text>Eliminative cleavage of (1-&gt;4)-alpha-D-galacturonan to give oligosaccharides with 4-deoxy-alpha-D-galact-4-enuronosyl groups at their non-reducing ends.</text>
        <dbReference type="EC" id="4.2.2.2"/>
    </reaction>
</comment>
<dbReference type="AlphaFoldDB" id="A0A074RST4"/>
<keyword evidence="5 9" id="KW-0964">Secreted</keyword>
<evidence type="ECO:0000256" key="8">
    <source>
        <dbReference type="ARBA" id="ARBA00023239"/>
    </source>
</evidence>
<feature type="chain" id="PRO_5001698051" description="pectate lyase" evidence="10">
    <location>
        <begin position="20"/>
        <end position="314"/>
    </location>
</feature>
<dbReference type="Pfam" id="PF00544">
    <property type="entry name" value="Pectate_lyase_4"/>
    <property type="match status" value="1"/>
</dbReference>
<evidence type="ECO:0000256" key="7">
    <source>
        <dbReference type="ARBA" id="ARBA00022729"/>
    </source>
</evidence>
<dbReference type="FunFam" id="2.160.20.10:FF:000036">
    <property type="entry name" value="Pectate lyase A"/>
    <property type="match status" value="1"/>
</dbReference>
<dbReference type="OrthoDB" id="1637350at2759"/>
<protein>
    <recommendedName>
        <fullName evidence="4">pectate lyase</fullName>
        <ecNumber evidence="4">4.2.2.2</ecNumber>
    </recommendedName>
</protein>
<organism evidence="12 13">
    <name type="scientific">Rhizoctonia solani 123E</name>
    <dbReference type="NCBI Taxonomy" id="1423351"/>
    <lineage>
        <taxon>Eukaryota</taxon>
        <taxon>Fungi</taxon>
        <taxon>Dikarya</taxon>
        <taxon>Basidiomycota</taxon>
        <taxon>Agaricomycotina</taxon>
        <taxon>Agaricomycetes</taxon>
        <taxon>Cantharellales</taxon>
        <taxon>Ceratobasidiaceae</taxon>
        <taxon>Rhizoctonia</taxon>
    </lineage>
</organism>
<keyword evidence="9" id="KW-0624">Polysaccharide degradation</keyword>
<name>A0A074RST4_9AGAM</name>
<dbReference type="Gene3D" id="2.160.20.10">
    <property type="entry name" value="Single-stranded right-handed beta-helix, Pectin lyase-like"/>
    <property type="match status" value="1"/>
</dbReference>
<dbReference type="SMART" id="SM00656">
    <property type="entry name" value="Amb_all"/>
    <property type="match status" value="1"/>
</dbReference>
<keyword evidence="6" id="KW-0479">Metal-binding</keyword>
<evidence type="ECO:0000313" key="13">
    <source>
        <dbReference type="Proteomes" id="UP000027456"/>
    </source>
</evidence>
<dbReference type="InterPro" id="IPR002022">
    <property type="entry name" value="Pec_lyase"/>
</dbReference>
<dbReference type="InterPro" id="IPR011050">
    <property type="entry name" value="Pectin_lyase_fold/virulence"/>
</dbReference>
<comment type="similarity">
    <text evidence="3 9">Belongs to the polysaccharide lyase 1 family.</text>
</comment>
<dbReference type="GO" id="GO:0005576">
    <property type="term" value="C:extracellular region"/>
    <property type="evidence" value="ECO:0007669"/>
    <property type="project" value="UniProtKB-SubCell"/>
</dbReference>
<dbReference type="GO" id="GO:0000272">
    <property type="term" value="P:polysaccharide catabolic process"/>
    <property type="evidence" value="ECO:0007669"/>
    <property type="project" value="UniProtKB-KW"/>
</dbReference>
<dbReference type="GO" id="GO:0030570">
    <property type="term" value="F:pectate lyase activity"/>
    <property type="evidence" value="ECO:0007669"/>
    <property type="project" value="UniProtKB-EC"/>
</dbReference>
<evidence type="ECO:0000256" key="6">
    <source>
        <dbReference type="ARBA" id="ARBA00022723"/>
    </source>
</evidence>
<dbReference type="PANTHER" id="PTHR31683">
    <property type="entry name" value="PECTATE LYASE 18-RELATED"/>
    <property type="match status" value="1"/>
</dbReference>
<evidence type="ECO:0000256" key="4">
    <source>
        <dbReference type="ARBA" id="ARBA00012272"/>
    </source>
</evidence>
<sequence length="314" mass="32731">MKFTSSFTILAVMVQLAAASPALVRRASTSDVATVGYAALGKTTGGSGGSTVTVTTLAELTTAVTGDTAKIVVISGTISGNTVVKVGSNKSVIGASGAALAGVGLRVLDVENVIIRNLKISKVLAEAGDAVAIQASTKVWVDHVDLSSDQDHDKDYYDGLLDVTHGSTYVSITNSVLHDHWKASLVGHSDSNEDEDTAITVTYALNKWYNLNSRLPSFRFGTGHIFNNYYYDSSDGINTRVGAQLLVENNVFSGLKKPLYSTDSGYAVATGNDFGDGENTAEAGTFTTAPYDYDLLDASAVVAAVSSAGATLSF</sequence>
<dbReference type="EC" id="4.2.2.2" evidence="4"/>
<evidence type="ECO:0000259" key="11">
    <source>
        <dbReference type="SMART" id="SM00656"/>
    </source>
</evidence>
<evidence type="ECO:0000256" key="10">
    <source>
        <dbReference type="SAM" id="SignalP"/>
    </source>
</evidence>
<keyword evidence="9" id="KW-0119">Carbohydrate metabolism</keyword>
<keyword evidence="7 10" id="KW-0732">Signal</keyword>
<gene>
    <name evidence="12" type="ORF">V565_090160</name>
</gene>
<reference evidence="12 13" key="1">
    <citation type="submission" date="2013-12" db="EMBL/GenBank/DDBJ databases">
        <authorList>
            <person name="Cubeta M."/>
            <person name="Pakala S."/>
            <person name="Fedorova N."/>
            <person name="Thomas E."/>
            <person name="Dean R."/>
            <person name="Jabaji S."/>
            <person name="Neate S."/>
            <person name="Toda T."/>
            <person name="Tavantzis S."/>
            <person name="Vilgalys R."/>
            <person name="Bharathan N."/>
            <person name="Pakala S."/>
            <person name="Losada L.S."/>
            <person name="Zafar N."/>
            <person name="Nierman W."/>
        </authorList>
    </citation>
    <scope>NUCLEOTIDE SEQUENCE [LARGE SCALE GENOMIC DNA]</scope>
    <source>
        <strain evidence="12 13">123E</strain>
    </source>
</reference>
<keyword evidence="8 9" id="KW-0456">Lyase</keyword>